<feature type="compositionally biased region" description="Basic and acidic residues" evidence="1">
    <location>
        <begin position="198"/>
        <end position="225"/>
    </location>
</feature>
<evidence type="ECO:0000259" key="2">
    <source>
        <dbReference type="SMART" id="SM00496"/>
    </source>
</evidence>
<evidence type="ECO:0000313" key="4">
    <source>
        <dbReference type="Proteomes" id="UP001595420"/>
    </source>
</evidence>
<dbReference type="InterPro" id="IPR003611">
    <property type="entry name" value="NUMOD3"/>
</dbReference>
<dbReference type="EMBL" id="JBHRSB010000008">
    <property type="protein sequence ID" value="MFC3002921.1"/>
    <property type="molecule type" value="Genomic_DNA"/>
</dbReference>
<comment type="caution">
    <text evidence="3">The sequence shown here is derived from an EMBL/GenBank/DDBJ whole genome shotgun (WGS) entry which is preliminary data.</text>
</comment>
<keyword evidence="4" id="KW-1185">Reference proteome</keyword>
<feature type="domain" description="Nuclease associated modular" evidence="2">
    <location>
        <begin position="166"/>
        <end position="182"/>
    </location>
</feature>
<dbReference type="SMART" id="SM00496">
    <property type="entry name" value="IENR2"/>
    <property type="match status" value="5"/>
</dbReference>
<feature type="compositionally biased region" description="Basic and acidic residues" evidence="1">
    <location>
        <begin position="138"/>
        <end position="148"/>
    </location>
</feature>
<feature type="domain" description="Nuclease associated modular" evidence="2">
    <location>
        <begin position="134"/>
        <end position="150"/>
    </location>
</feature>
<accession>A0ABV7BYX5</accession>
<keyword evidence="3" id="KW-0238">DNA-binding</keyword>
<dbReference type="Proteomes" id="UP001595420">
    <property type="component" value="Unassembled WGS sequence"/>
</dbReference>
<feature type="region of interest" description="Disordered" evidence="1">
    <location>
        <begin position="127"/>
        <end position="296"/>
    </location>
</feature>
<dbReference type="GO" id="GO:0003677">
    <property type="term" value="F:DNA binding"/>
    <property type="evidence" value="ECO:0007669"/>
    <property type="project" value="UniProtKB-KW"/>
</dbReference>
<reference evidence="4" key="1">
    <citation type="journal article" date="2019" name="Int. J. Syst. Evol. Microbiol.">
        <title>The Global Catalogue of Microorganisms (GCM) 10K type strain sequencing project: providing services to taxonomists for standard genome sequencing and annotation.</title>
        <authorList>
            <consortium name="The Broad Institute Genomics Platform"/>
            <consortium name="The Broad Institute Genome Sequencing Center for Infectious Disease"/>
            <person name="Wu L."/>
            <person name="Ma J."/>
        </authorList>
    </citation>
    <scope>NUCLEOTIDE SEQUENCE [LARGE SCALE GENOMIC DNA]</scope>
    <source>
        <strain evidence="4">CGMCC 1.16855</strain>
    </source>
</reference>
<evidence type="ECO:0000256" key="1">
    <source>
        <dbReference type="SAM" id="MobiDB-lite"/>
    </source>
</evidence>
<dbReference type="RefSeq" id="WP_216839183.1">
    <property type="nucleotide sequence ID" value="NZ_JAFNJS010000008.1"/>
</dbReference>
<feature type="domain" description="Nuclease associated modular" evidence="2">
    <location>
        <begin position="236"/>
        <end position="252"/>
    </location>
</feature>
<proteinExistence type="predicted"/>
<name>A0ABV7BYX5_9PROT</name>
<sequence>MKITRIYVLTDPRDGAVRYVGKTIKTLSARLSGHVSLALVRKAKTHTANWIRALNAEGLRPKIAEVDRCCCAGWADLECAWIARYRAEGANLTNTTAGGAGDPARSPEVRAKFAAIARARSPETRALLSAASKRRPPHSIEARKKMSEAARSIAPEVRKRVGQMAVGKRHSDETKAKMSAAKQGKAVSAEARANMSEAQRRRVRTEAEREAQRRAWADKPAEEKAALSAMWSAQRTGRPRSAETRAKISAAQKGRKPSPEAAANHLAAQQRRRAREAAQKAATRPSQALVLVGAGA</sequence>
<dbReference type="Pfam" id="PF07460">
    <property type="entry name" value="NUMOD3"/>
    <property type="match status" value="2"/>
</dbReference>
<feature type="domain" description="Nuclease associated modular" evidence="2">
    <location>
        <begin position="183"/>
        <end position="199"/>
    </location>
</feature>
<evidence type="ECO:0000313" key="3">
    <source>
        <dbReference type="EMBL" id="MFC3002921.1"/>
    </source>
</evidence>
<protein>
    <submittedName>
        <fullName evidence="3">NUMOD3 domain-containing DNA-binding protein</fullName>
    </submittedName>
</protein>
<organism evidence="3 4">
    <name type="scientific">Falsiroseomonas tokyonensis</name>
    <dbReference type="NCBI Taxonomy" id="430521"/>
    <lineage>
        <taxon>Bacteria</taxon>
        <taxon>Pseudomonadati</taxon>
        <taxon>Pseudomonadota</taxon>
        <taxon>Alphaproteobacteria</taxon>
        <taxon>Acetobacterales</taxon>
        <taxon>Roseomonadaceae</taxon>
        <taxon>Falsiroseomonas</taxon>
    </lineage>
</organism>
<feature type="domain" description="Nuclease associated modular" evidence="2">
    <location>
        <begin position="116"/>
        <end position="132"/>
    </location>
</feature>
<gene>
    <name evidence="3" type="ORF">ACFOD3_23685</name>
</gene>